<dbReference type="InterPro" id="IPR016919">
    <property type="entry name" value="UCP029416_PTP"/>
</dbReference>
<dbReference type="SMART" id="SM00226">
    <property type="entry name" value="LMWPc"/>
    <property type="match status" value="1"/>
</dbReference>
<name>A0A2S5A2W8_9SPHI</name>
<dbReference type="InterPro" id="IPR036196">
    <property type="entry name" value="Ptyr_pPase_sf"/>
</dbReference>
<dbReference type="InterPro" id="IPR023485">
    <property type="entry name" value="Ptyr_pPase"/>
</dbReference>
<organism evidence="2 3">
    <name type="scientific">Solitalea longa</name>
    <dbReference type="NCBI Taxonomy" id="2079460"/>
    <lineage>
        <taxon>Bacteria</taxon>
        <taxon>Pseudomonadati</taxon>
        <taxon>Bacteroidota</taxon>
        <taxon>Sphingobacteriia</taxon>
        <taxon>Sphingobacteriales</taxon>
        <taxon>Sphingobacteriaceae</taxon>
        <taxon>Solitalea</taxon>
    </lineage>
</organism>
<protein>
    <submittedName>
        <fullName evidence="2">Protein tyrosine phosphatase</fullName>
    </submittedName>
</protein>
<feature type="domain" description="Phosphotyrosine protein phosphatase I" evidence="1">
    <location>
        <begin position="1"/>
        <end position="107"/>
    </location>
</feature>
<dbReference type="SUPFAM" id="SSF52788">
    <property type="entry name" value="Phosphotyrosine protein phosphatases I"/>
    <property type="match status" value="1"/>
</dbReference>
<dbReference type="OrthoDB" id="7210484at2"/>
<proteinExistence type="predicted"/>
<evidence type="ECO:0000259" key="1">
    <source>
        <dbReference type="SMART" id="SM00226"/>
    </source>
</evidence>
<gene>
    <name evidence="2" type="ORF">C3K47_09700</name>
</gene>
<reference evidence="2 3" key="1">
    <citation type="submission" date="2018-01" db="EMBL/GenBank/DDBJ databases">
        <authorList>
            <person name="Gaut B.S."/>
            <person name="Morton B.R."/>
            <person name="Clegg M.T."/>
            <person name="Duvall M.R."/>
        </authorList>
    </citation>
    <scope>NUCLEOTIDE SEQUENCE [LARGE SCALE GENOMIC DNA]</scope>
    <source>
        <strain evidence="2 3">HR-AV</strain>
    </source>
</reference>
<comment type="caution">
    <text evidence="2">The sequence shown here is derived from an EMBL/GenBank/DDBJ whole genome shotgun (WGS) entry which is preliminary data.</text>
</comment>
<dbReference type="RefSeq" id="WP_103788940.1">
    <property type="nucleotide sequence ID" value="NZ_PQVF01000006.1"/>
</dbReference>
<dbReference type="PIRSF" id="PIRSF029416">
    <property type="entry name" value="UCP029416_PTP"/>
    <property type="match status" value="1"/>
</dbReference>
<dbReference type="Proteomes" id="UP000236893">
    <property type="component" value="Unassembled WGS sequence"/>
</dbReference>
<evidence type="ECO:0000313" key="3">
    <source>
        <dbReference type="Proteomes" id="UP000236893"/>
    </source>
</evidence>
<dbReference type="Gene3D" id="3.40.50.2300">
    <property type="match status" value="2"/>
</dbReference>
<dbReference type="EMBL" id="PQVF01000006">
    <property type="protein sequence ID" value="POY36637.1"/>
    <property type="molecule type" value="Genomic_DNA"/>
</dbReference>
<keyword evidence="3" id="KW-1185">Reference proteome</keyword>
<accession>A0A2S5A2W8</accession>
<sequence length="107" mass="12587">MNLLFICSKNQWRSPTAEAVFKNHPYHHAQSAGTENGARIKVSEKHIRWADLIFVMEKKHKQRLQQFFPELINQKEVIVLDIPDDYQFMDAELIEMIKVSVNSYLEA</sequence>
<dbReference type="AlphaFoldDB" id="A0A2S5A2W8"/>
<evidence type="ECO:0000313" key="2">
    <source>
        <dbReference type="EMBL" id="POY36637.1"/>
    </source>
</evidence>